<keyword evidence="9" id="KW-1185">Reference proteome</keyword>
<protein>
    <recommendedName>
        <fullName evidence="6">Protein PNS1</fullName>
    </recommendedName>
</protein>
<dbReference type="Proteomes" id="UP000297814">
    <property type="component" value="Unassembled WGS sequence"/>
</dbReference>
<dbReference type="GO" id="GO:0022857">
    <property type="term" value="F:transmembrane transporter activity"/>
    <property type="evidence" value="ECO:0007669"/>
    <property type="project" value="UniProtKB-UniRule"/>
</dbReference>
<feature type="transmembrane region" description="Helical" evidence="6">
    <location>
        <begin position="449"/>
        <end position="468"/>
    </location>
</feature>
<dbReference type="InterPro" id="IPR007603">
    <property type="entry name" value="Choline_transptr-like"/>
</dbReference>
<evidence type="ECO:0000256" key="2">
    <source>
        <dbReference type="ARBA" id="ARBA00007168"/>
    </source>
</evidence>
<dbReference type="Pfam" id="PF04515">
    <property type="entry name" value="Choline_transpo"/>
    <property type="match status" value="1"/>
</dbReference>
<organism evidence="8 9">
    <name type="scientific">Botrytis hyacinthi</name>
    <dbReference type="NCBI Taxonomy" id="278943"/>
    <lineage>
        <taxon>Eukaryota</taxon>
        <taxon>Fungi</taxon>
        <taxon>Dikarya</taxon>
        <taxon>Ascomycota</taxon>
        <taxon>Pezizomycotina</taxon>
        <taxon>Leotiomycetes</taxon>
        <taxon>Helotiales</taxon>
        <taxon>Sclerotiniaceae</taxon>
        <taxon>Botrytis</taxon>
    </lineage>
</organism>
<feature type="transmembrane region" description="Helical" evidence="6">
    <location>
        <begin position="105"/>
        <end position="125"/>
    </location>
</feature>
<keyword evidence="4 6" id="KW-1133">Transmembrane helix</keyword>
<keyword evidence="5 6" id="KW-0472">Membrane</keyword>
<name>A0A4Z1GLE7_9HELO</name>
<evidence type="ECO:0000256" key="1">
    <source>
        <dbReference type="ARBA" id="ARBA00004141"/>
    </source>
</evidence>
<comment type="caution">
    <text evidence="8">The sequence shown here is derived from an EMBL/GenBank/DDBJ whole genome shotgun (WGS) entry which is preliminary data.</text>
</comment>
<comment type="similarity">
    <text evidence="2 6">Belongs to the CTL (choline transporter-like) family.</text>
</comment>
<gene>
    <name evidence="8" type="ORF">BHYA_0096g00140</name>
</gene>
<reference evidence="8 9" key="1">
    <citation type="submission" date="2017-12" db="EMBL/GenBank/DDBJ databases">
        <title>Comparative genomics of Botrytis spp.</title>
        <authorList>
            <person name="Valero-Jimenez C.A."/>
            <person name="Tapia P."/>
            <person name="Veloso J."/>
            <person name="Silva-Moreno E."/>
            <person name="Staats M."/>
            <person name="Valdes J.H."/>
            <person name="Van Kan J.A.L."/>
        </authorList>
    </citation>
    <scope>NUCLEOTIDE SEQUENCE [LARGE SCALE GENOMIC DNA]</scope>
    <source>
        <strain evidence="8 9">Bh0001</strain>
    </source>
</reference>
<feature type="transmembrane region" description="Helical" evidence="6">
    <location>
        <begin position="343"/>
        <end position="364"/>
    </location>
</feature>
<feature type="transmembrane region" description="Helical" evidence="6">
    <location>
        <begin position="201"/>
        <end position="224"/>
    </location>
</feature>
<comment type="subcellular location">
    <subcellularLocation>
        <location evidence="6">Cell membrane</location>
        <topology evidence="6">Multi-pass membrane protein</topology>
    </subcellularLocation>
    <subcellularLocation>
        <location evidence="1">Membrane</location>
        <topology evidence="1">Multi-pass membrane protein</topology>
    </subcellularLocation>
</comment>
<evidence type="ECO:0000256" key="5">
    <source>
        <dbReference type="ARBA" id="ARBA00023136"/>
    </source>
</evidence>
<dbReference type="GO" id="GO:0005886">
    <property type="term" value="C:plasma membrane"/>
    <property type="evidence" value="ECO:0007669"/>
    <property type="project" value="UniProtKB-SubCell"/>
</dbReference>
<evidence type="ECO:0000313" key="9">
    <source>
        <dbReference type="Proteomes" id="UP000297814"/>
    </source>
</evidence>
<comment type="function">
    <text evidence="6">Probably involved in transport through the plasma membrane.</text>
</comment>
<feature type="transmembrane region" description="Helical" evidence="6">
    <location>
        <begin position="162"/>
        <end position="180"/>
    </location>
</feature>
<dbReference type="PANTHER" id="PTHR12385">
    <property type="entry name" value="CHOLINE TRANSPORTER-LIKE (SLC FAMILY 44)"/>
    <property type="match status" value="1"/>
</dbReference>
<proteinExistence type="inferred from homology"/>
<sequence length="510" mass="55622">MAKNKRRASGHPPSSRSPSGTYSGGPVSSTISLQVPGGGVPWAFIAFLLASASLLAFGLYLVVLSGRMEVVLNTYLLNNWKELDCGVGPGTVGARKPSGLLQKEVIWVFPAFGSSWLLAYFFLAASFSLRRTSLSQWISGVTGLLSISATVTLLFYQQNSASIVMFIFAVVCVVWQINWFNSRHFSRVVAFTISQTRLWTLVALSALSSLVTMLLYAGFLIVIYSLRNLWNSTSPSCTKDRDVFASRFMAIVVLLSVVTYWITHVVSSFAQTFGALATKNQILNVQRGSGESTMRRTRHRKSLGISYNSVCLGAGLVSFSEFIKDLLMGLGQNLTLLPESSSHSSTAGFLLGLLAYLGPFHATLDSNISEWTFSMIALDSTTYWQANKSGVALVSAAGLDVLKETGLFQMITYFPVAIGVISAISTYLFVTLMPHHLVEINDFLKTEVLIALAYFGGSQIARAAFAPFKGAMCTIFIMMAKNPAAFQEHHGQIWTRLEELHPGVAEALLK</sequence>
<evidence type="ECO:0000256" key="4">
    <source>
        <dbReference type="ARBA" id="ARBA00022989"/>
    </source>
</evidence>
<feature type="transmembrane region" description="Helical" evidence="6">
    <location>
        <begin position="411"/>
        <end position="429"/>
    </location>
</feature>
<keyword evidence="3 6" id="KW-0812">Transmembrane</keyword>
<feature type="transmembrane region" description="Helical" evidence="6">
    <location>
        <begin position="42"/>
        <end position="63"/>
    </location>
</feature>
<dbReference type="EMBL" id="PQXK01000096">
    <property type="protein sequence ID" value="TGO37475.1"/>
    <property type="molecule type" value="Genomic_DNA"/>
</dbReference>
<evidence type="ECO:0000256" key="3">
    <source>
        <dbReference type="ARBA" id="ARBA00022692"/>
    </source>
</evidence>
<feature type="region of interest" description="Disordered" evidence="7">
    <location>
        <begin position="1"/>
        <end position="23"/>
    </location>
</feature>
<dbReference type="AlphaFoldDB" id="A0A4Z1GLE7"/>
<evidence type="ECO:0000256" key="6">
    <source>
        <dbReference type="RuleBase" id="RU368066"/>
    </source>
</evidence>
<evidence type="ECO:0000313" key="8">
    <source>
        <dbReference type="EMBL" id="TGO37475.1"/>
    </source>
</evidence>
<accession>A0A4Z1GLE7</accession>
<feature type="transmembrane region" description="Helical" evidence="6">
    <location>
        <begin position="137"/>
        <end position="156"/>
    </location>
</feature>
<feature type="compositionally biased region" description="Low complexity" evidence="7">
    <location>
        <begin position="10"/>
        <end position="19"/>
    </location>
</feature>
<feature type="transmembrane region" description="Helical" evidence="6">
    <location>
        <begin position="244"/>
        <end position="263"/>
    </location>
</feature>
<feature type="transmembrane region" description="Helical" evidence="6">
    <location>
        <begin position="304"/>
        <end position="323"/>
    </location>
</feature>
<evidence type="ECO:0000256" key="7">
    <source>
        <dbReference type="SAM" id="MobiDB-lite"/>
    </source>
</evidence>